<dbReference type="EMBL" id="MKKU01000432">
    <property type="protein sequence ID" value="RNF12815.1"/>
    <property type="molecule type" value="Genomic_DNA"/>
</dbReference>
<name>A0A422P554_9TRYP</name>
<keyword evidence="2" id="KW-1133">Transmembrane helix</keyword>
<protein>
    <submittedName>
        <fullName evidence="3">Uncharacterized protein</fullName>
    </submittedName>
</protein>
<sequence>MQVVSEFQRRPNKGRLKSEKFVLSLYDVVSVVQLVCFLVYTTNFVMGCKRTFVHSVWARNDLELVPALRAKLRGCEFNVTQSTLYAFQSVSLSLEDDNSDEIFADHAVQMYLAVFFSGFTLLLGLANRWAVGLNFFSVSWRNFTLRKDALSATELAMTSLLLRATLMANVTRALLQEYLTYCGLLSHGYLPYCSLAPLFLFVSVGYFTYVVGAAVYLWNALPKYGIMTEAEAADYKVWLRNRLGRIMEARRAVEEAKMANVRLQRMIQSDAMPPPRQSAPHPATAHHEAFMSHTADVAFLPEGSASYRPPRVNMPRRRVTAAQQQATADSPMQSFDTPPHAAHVGRVPSHSVNN</sequence>
<evidence type="ECO:0000256" key="1">
    <source>
        <dbReference type="SAM" id="MobiDB-lite"/>
    </source>
</evidence>
<accession>A0A422P554</accession>
<evidence type="ECO:0000313" key="4">
    <source>
        <dbReference type="Proteomes" id="UP000284403"/>
    </source>
</evidence>
<feature type="transmembrane region" description="Helical" evidence="2">
    <location>
        <begin position="195"/>
        <end position="218"/>
    </location>
</feature>
<organism evidence="3 4">
    <name type="scientific">Trypanosoma conorhini</name>
    <dbReference type="NCBI Taxonomy" id="83891"/>
    <lineage>
        <taxon>Eukaryota</taxon>
        <taxon>Discoba</taxon>
        <taxon>Euglenozoa</taxon>
        <taxon>Kinetoplastea</taxon>
        <taxon>Metakinetoplastina</taxon>
        <taxon>Trypanosomatida</taxon>
        <taxon>Trypanosomatidae</taxon>
        <taxon>Trypanosoma</taxon>
    </lineage>
</organism>
<dbReference type="OrthoDB" id="261603at2759"/>
<reference evidence="3 4" key="1">
    <citation type="journal article" date="2018" name="BMC Genomics">
        <title>Genomic comparison of Trypanosoma conorhini and Trypanosoma rangeli to Trypanosoma cruzi strains of high and low virulence.</title>
        <authorList>
            <person name="Bradwell K.R."/>
            <person name="Koparde V.N."/>
            <person name="Matveyev A.V."/>
            <person name="Serrano M.G."/>
            <person name="Alves J.M."/>
            <person name="Parikh H."/>
            <person name="Huang B."/>
            <person name="Lee V."/>
            <person name="Espinosa-Alvarez O."/>
            <person name="Ortiz P.A."/>
            <person name="Costa-Martins A.G."/>
            <person name="Teixeira M.M."/>
            <person name="Buck G.A."/>
        </authorList>
    </citation>
    <scope>NUCLEOTIDE SEQUENCE [LARGE SCALE GENOMIC DNA]</scope>
    <source>
        <strain evidence="3 4">025E</strain>
    </source>
</reference>
<proteinExistence type="predicted"/>
<feature type="transmembrane region" description="Helical" evidence="2">
    <location>
        <begin position="21"/>
        <end position="40"/>
    </location>
</feature>
<comment type="caution">
    <text evidence="3">The sequence shown here is derived from an EMBL/GenBank/DDBJ whole genome shotgun (WGS) entry which is preliminary data.</text>
</comment>
<dbReference type="Proteomes" id="UP000284403">
    <property type="component" value="Unassembled WGS sequence"/>
</dbReference>
<feature type="region of interest" description="Disordered" evidence="1">
    <location>
        <begin position="306"/>
        <end position="354"/>
    </location>
</feature>
<keyword evidence="2" id="KW-0812">Transmembrane</keyword>
<feature type="transmembrane region" description="Helical" evidence="2">
    <location>
        <begin position="152"/>
        <end position="175"/>
    </location>
</feature>
<dbReference type="RefSeq" id="XP_029226613.1">
    <property type="nucleotide sequence ID" value="XM_029373323.1"/>
</dbReference>
<dbReference type="AlphaFoldDB" id="A0A422P554"/>
<dbReference type="GeneID" id="40320057"/>
<keyword evidence="2" id="KW-0472">Membrane</keyword>
<evidence type="ECO:0000313" key="3">
    <source>
        <dbReference type="EMBL" id="RNF12815.1"/>
    </source>
</evidence>
<keyword evidence="4" id="KW-1185">Reference proteome</keyword>
<feature type="transmembrane region" description="Helical" evidence="2">
    <location>
        <begin position="110"/>
        <end position="131"/>
    </location>
</feature>
<gene>
    <name evidence="3" type="ORF">Tco025E_06446</name>
</gene>
<evidence type="ECO:0000256" key="2">
    <source>
        <dbReference type="SAM" id="Phobius"/>
    </source>
</evidence>